<organism evidence="1 2">
    <name type="scientific">Cercophora newfieldiana</name>
    <dbReference type="NCBI Taxonomy" id="92897"/>
    <lineage>
        <taxon>Eukaryota</taxon>
        <taxon>Fungi</taxon>
        <taxon>Dikarya</taxon>
        <taxon>Ascomycota</taxon>
        <taxon>Pezizomycotina</taxon>
        <taxon>Sordariomycetes</taxon>
        <taxon>Sordariomycetidae</taxon>
        <taxon>Sordariales</taxon>
        <taxon>Lasiosphaeriaceae</taxon>
        <taxon>Cercophora</taxon>
    </lineage>
</organism>
<proteinExistence type="predicted"/>
<reference evidence="1" key="1">
    <citation type="submission" date="2023-06" db="EMBL/GenBank/DDBJ databases">
        <title>Genome-scale phylogeny and comparative genomics of the fungal order Sordariales.</title>
        <authorList>
            <consortium name="Lawrence Berkeley National Laboratory"/>
            <person name="Hensen N."/>
            <person name="Bonometti L."/>
            <person name="Westerberg I."/>
            <person name="Brannstrom I.O."/>
            <person name="Guillou S."/>
            <person name="Cros-Aarteil S."/>
            <person name="Calhoun S."/>
            <person name="Haridas S."/>
            <person name="Kuo A."/>
            <person name="Mondo S."/>
            <person name="Pangilinan J."/>
            <person name="Riley R."/>
            <person name="Labutti K."/>
            <person name="Andreopoulos B."/>
            <person name="Lipzen A."/>
            <person name="Chen C."/>
            <person name="Yanf M."/>
            <person name="Daum C."/>
            <person name="Ng V."/>
            <person name="Clum A."/>
            <person name="Steindorff A."/>
            <person name="Ohm R."/>
            <person name="Martin F."/>
            <person name="Silar P."/>
            <person name="Natvig D."/>
            <person name="Lalanne C."/>
            <person name="Gautier V."/>
            <person name="Ament-Velasquez S.L."/>
            <person name="Kruys A."/>
            <person name="Hutchinson M.I."/>
            <person name="Powell A.J."/>
            <person name="Barry K."/>
            <person name="Miller A.N."/>
            <person name="Grigoriev I.V."/>
            <person name="Debuchy R."/>
            <person name="Gladieux P."/>
            <person name="Thoren M.H."/>
            <person name="Johannesson H."/>
        </authorList>
    </citation>
    <scope>NUCLEOTIDE SEQUENCE</scope>
    <source>
        <strain evidence="1">SMH2532-1</strain>
    </source>
</reference>
<dbReference type="AlphaFoldDB" id="A0AA40CSC7"/>
<comment type="caution">
    <text evidence="1">The sequence shown here is derived from an EMBL/GenBank/DDBJ whole genome shotgun (WGS) entry which is preliminary data.</text>
</comment>
<dbReference type="EMBL" id="JAULSV010000003">
    <property type="protein sequence ID" value="KAK0648892.1"/>
    <property type="molecule type" value="Genomic_DNA"/>
</dbReference>
<keyword evidence="2" id="KW-1185">Reference proteome</keyword>
<evidence type="ECO:0000313" key="2">
    <source>
        <dbReference type="Proteomes" id="UP001174936"/>
    </source>
</evidence>
<dbReference type="Proteomes" id="UP001174936">
    <property type="component" value="Unassembled WGS sequence"/>
</dbReference>
<sequence>MVDGWELTGRTVDIPLELKAKSVKITGPSCCILYRAQCPTKKVGDWPHVPLFLNQRIFSDVPDLEPLGFSNIVRSIVCPKQQDVCRGLQVDEDHFGEEQWSMKGYWLDMRYLPAHGEQ</sequence>
<accession>A0AA40CSC7</accession>
<gene>
    <name evidence="1" type="ORF">B0T16DRAFT_409038</name>
</gene>
<protein>
    <submittedName>
        <fullName evidence="1">Uncharacterized protein</fullName>
    </submittedName>
</protein>
<name>A0AA40CSC7_9PEZI</name>
<evidence type="ECO:0000313" key="1">
    <source>
        <dbReference type="EMBL" id="KAK0648892.1"/>
    </source>
</evidence>